<feature type="compositionally biased region" description="Low complexity" evidence="1">
    <location>
        <begin position="1077"/>
        <end position="1140"/>
    </location>
</feature>
<dbReference type="InParanoid" id="J0D109"/>
<gene>
    <name evidence="2" type="ORF">AURDEDRAFT_129071</name>
</gene>
<feature type="region of interest" description="Disordered" evidence="1">
    <location>
        <begin position="266"/>
        <end position="303"/>
    </location>
</feature>
<feature type="compositionally biased region" description="Low complexity" evidence="1">
    <location>
        <begin position="447"/>
        <end position="458"/>
    </location>
</feature>
<keyword evidence="3" id="KW-1185">Reference proteome</keyword>
<feature type="compositionally biased region" description="Acidic residues" evidence="1">
    <location>
        <begin position="182"/>
        <end position="203"/>
    </location>
</feature>
<feature type="region of interest" description="Disordered" evidence="1">
    <location>
        <begin position="1"/>
        <end position="205"/>
    </location>
</feature>
<evidence type="ECO:0000313" key="3">
    <source>
        <dbReference type="Proteomes" id="UP000006514"/>
    </source>
</evidence>
<feature type="compositionally biased region" description="Polar residues" evidence="1">
    <location>
        <begin position="160"/>
        <end position="170"/>
    </location>
</feature>
<feature type="compositionally biased region" description="Low complexity" evidence="1">
    <location>
        <begin position="1023"/>
        <end position="1068"/>
    </location>
</feature>
<feature type="compositionally biased region" description="Acidic residues" evidence="1">
    <location>
        <begin position="992"/>
        <end position="1005"/>
    </location>
</feature>
<proteinExistence type="predicted"/>
<organism evidence="2 3">
    <name type="scientific">Auricularia subglabra (strain TFB-10046 / SS5)</name>
    <name type="common">White-rot fungus</name>
    <name type="synonym">Auricularia delicata (strain TFB10046)</name>
    <dbReference type="NCBI Taxonomy" id="717982"/>
    <lineage>
        <taxon>Eukaryota</taxon>
        <taxon>Fungi</taxon>
        <taxon>Dikarya</taxon>
        <taxon>Basidiomycota</taxon>
        <taxon>Agaricomycotina</taxon>
        <taxon>Agaricomycetes</taxon>
        <taxon>Auriculariales</taxon>
        <taxon>Auriculariaceae</taxon>
        <taxon>Auricularia</taxon>
    </lineage>
</organism>
<dbReference type="OMA" id="NEEPYQP"/>
<feature type="region of interest" description="Disordered" evidence="1">
    <location>
        <begin position="782"/>
        <end position="834"/>
    </location>
</feature>
<reference evidence="3" key="1">
    <citation type="journal article" date="2012" name="Science">
        <title>The Paleozoic origin of enzymatic lignin decomposition reconstructed from 31 fungal genomes.</title>
        <authorList>
            <person name="Floudas D."/>
            <person name="Binder M."/>
            <person name="Riley R."/>
            <person name="Barry K."/>
            <person name="Blanchette R.A."/>
            <person name="Henrissat B."/>
            <person name="Martinez A.T."/>
            <person name="Otillar R."/>
            <person name="Spatafora J.W."/>
            <person name="Yadav J.S."/>
            <person name="Aerts A."/>
            <person name="Benoit I."/>
            <person name="Boyd A."/>
            <person name="Carlson A."/>
            <person name="Copeland A."/>
            <person name="Coutinho P.M."/>
            <person name="de Vries R.P."/>
            <person name="Ferreira P."/>
            <person name="Findley K."/>
            <person name="Foster B."/>
            <person name="Gaskell J."/>
            <person name="Glotzer D."/>
            <person name="Gorecki P."/>
            <person name="Heitman J."/>
            <person name="Hesse C."/>
            <person name="Hori C."/>
            <person name="Igarashi K."/>
            <person name="Jurgens J.A."/>
            <person name="Kallen N."/>
            <person name="Kersten P."/>
            <person name="Kohler A."/>
            <person name="Kuees U."/>
            <person name="Kumar T.K.A."/>
            <person name="Kuo A."/>
            <person name="LaButti K."/>
            <person name="Larrondo L.F."/>
            <person name="Lindquist E."/>
            <person name="Ling A."/>
            <person name="Lombard V."/>
            <person name="Lucas S."/>
            <person name="Lundell T."/>
            <person name="Martin R."/>
            <person name="McLaughlin D.J."/>
            <person name="Morgenstern I."/>
            <person name="Morin E."/>
            <person name="Murat C."/>
            <person name="Nagy L.G."/>
            <person name="Nolan M."/>
            <person name="Ohm R.A."/>
            <person name="Patyshakuliyeva A."/>
            <person name="Rokas A."/>
            <person name="Ruiz-Duenas F.J."/>
            <person name="Sabat G."/>
            <person name="Salamov A."/>
            <person name="Samejima M."/>
            <person name="Schmutz J."/>
            <person name="Slot J.C."/>
            <person name="St John F."/>
            <person name="Stenlid J."/>
            <person name="Sun H."/>
            <person name="Sun S."/>
            <person name="Syed K."/>
            <person name="Tsang A."/>
            <person name="Wiebenga A."/>
            <person name="Young D."/>
            <person name="Pisabarro A."/>
            <person name="Eastwood D.C."/>
            <person name="Martin F."/>
            <person name="Cullen D."/>
            <person name="Grigoriev I.V."/>
            <person name="Hibbett D.S."/>
        </authorList>
    </citation>
    <scope>NUCLEOTIDE SEQUENCE [LARGE SCALE GENOMIC DNA]</scope>
    <source>
        <strain evidence="3">TFB10046</strain>
    </source>
</reference>
<evidence type="ECO:0000256" key="1">
    <source>
        <dbReference type="SAM" id="MobiDB-lite"/>
    </source>
</evidence>
<accession>J0D109</accession>
<name>J0D109_AURST</name>
<feature type="compositionally biased region" description="Low complexity" evidence="1">
    <location>
        <begin position="109"/>
        <end position="127"/>
    </location>
</feature>
<protein>
    <submittedName>
        <fullName evidence="2">Uncharacterized protein</fullName>
    </submittedName>
</protein>
<feature type="compositionally biased region" description="Low complexity" evidence="1">
    <location>
        <begin position="946"/>
        <end position="960"/>
    </location>
</feature>
<dbReference type="KEGG" id="adl:AURDEDRAFT_129071"/>
<feature type="region of interest" description="Disordered" evidence="1">
    <location>
        <begin position="442"/>
        <end position="514"/>
    </location>
</feature>
<feature type="compositionally biased region" description="Acidic residues" evidence="1">
    <location>
        <begin position="887"/>
        <end position="900"/>
    </location>
</feature>
<feature type="compositionally biased region" description="Polar residues" evidence="1">
    <location>
        <begin position="93"/>
        <end position="104"/>
    </location>
</feature>
<feature type="region of interest" description="Disordered" evidence="1">
    <location>
        <begin position="876"/>
        <end position="1191"/>
    </location>
</feature>
<dbReference type="EMBL" id="JH687830">
    <property type="protein sequence ID" value="EJD38115.1"/>
    <property type="molecule type" value="Genomic_DNA"/>
</dbReference>
<feature type="compositionally biased region" description="Low complexity" evidence="1">
    <location>
        <begin position="490"/>
        <end position="514"/>
    </location>
</feature>
<feature type="compositionally biased region" description="Basic residues" evidence="1">
    <location>
        <begin position="1"/>
        <end position="10"/>
    </location>
</feature>
<evidence type="ECO:0000313" key="2">
    <source>
        <dbReference type="EMBL" id="EJD38115.1"/>
    </source>
</evidence>
<feature type="region of interest" description="Disordered" evidence="1">
    <location>
        <begin position="536"/>
        <end position="562"/>
    </location>
</feature>
<dbReference type="Proteomes" id="UP000006514">
    <property type="component" value="Unassembled WGS sequence"/>
</dbReference>
<feature type="compositionally biased region" description="Low complexity" evidence="1">
    <location>
        <begin position="782"/>
        <end position="797"/>
    </location>
</feature>
<feature type="compositionally biased region" description="Acidic residues" evidence="1">
    <location>
        <begin position="961"/>
        <end position="971"/>
    </location>
</feature>
<sequence length="1312" mass="135840">MAKKRKGARKAAREETPPPADEAQNLGTYNGETSDSEGEDDGAVRHGDASSPAAPTAGDIGLGSSPSSLSDEDGTDAASRAEVDGDDADVTPTEPSAINDTAAASSPPAGEEGAAVADGAREGSSAADRSDGGSNPRSQSVAATPQHDDTVLPDTDATPRASQLATGQANNDEHEHTTDAYTGDDNENDDTDDNVSIAGDDEPPLAADLERVGRAVRKFNRGLANTLLSGSLLRAGMSCAEHDRITRKYEEAVAIVKANDVPDSEAKRTTLHGLGPPPTQRRVASSSTPLVEAHPTKSRALSTGHPANMHVAIAPSPLAPTDEQPVHPVAAATATATVKPTTNPKSVAPAAATAAVKTTTNPKSVAPADATAAVKIATNPKSVALAVSDQEGQGVSVPSMANTAALKSKRTKASDASATDSADIFQDIQLSLEPIVPEQPWRSQETLLSSSPVLSRVPTGASSAPHSPVDEPGVPGFSLPAPAATADPRPSTTPASGTTTAPATTAAPAPGSAPGFLRMIQPFNAEACTALIDEYESDNEEEQAERETTASTFPPSVPMLSPQEVTDASMTAAYSTYFARDYIPHKLCVTPDTALARFQGHVQNNMLNTHADLTAIAAGQPPAGTRVSMLSVIPPGPPSASSHFIPQRLTDGTAQQPVGLGAHVTTLAPAPSQAGTCAALRASKKKKANAAAALIDGDVLEEQSAPVPSGDPRGKLARVPIVPGKVTIFTRVHNSQKMMSIVLDYDQRIPPTIDYALHFTAEEKQLAINKLIDLMSFHASSTPATADTPATAGTPASRPSATPAGDVGDTDDGSRLADVVPVTRPPAPAIPAKRLCVTHPMPTAEEVQEKRRKADEAFERRRRLKFVEIDDDIAEPAADMLHSGPDVVDEDGATADDDATTEERAEDAQGTEAAPAVDNVQTIAPVRTRKPAAEPTRASPRKRGRAAPAATTSAAASAAAIDDDDDDDAASETDQLIHHRAKRRKLAASAEQEQDELAEDADDNADSLPQPAAKTRSRKPKEAAVPAPAKKAAAPSKTKAAAKVQASATEGATAGDGAAAEGSGSSKSSRTKRKGAASKAVAAKEPAEAAAAKEPAATGSAKVADQPAAATVTAKAQAKGKAPAKTPATATTAKGTPSTAQGAQGAQPKPTANVAEASKKRKRDENESPADEPPAKSARADDNEAATEPEWQHRELDDAKGHPWNQAGFKNMQPIMLSKADVARLTANPAKLTPATGAIVKRATFWPRGFQILLGIDDKENIMWTVLSRAFEGTAELSAEETDLVRHAYSVWPKNVNMSNEMRKMFLNVLLG</sequence>